<gene>
    <name evidence="2" type="ORF">Cba03nite_69000</name>
</gene>
<dbReference type="GO" id="GO:0008289">
    <property type="term" value="F:lipid binding"/>
    <property type="evidence" value="ECO:0007669"/>
    <property type="project" value="UniProtKB-KW"/>
</dbReference>
<protein>
    <recommendedName>
        <fullName evidence="4">DegV family protein</fullName>
    </recommendedName>
</protein>
<evidence type="ECO:0000313" key="3">
    <source>
        <dbReference type="Proteomes" id="UP000601223"/>
    </source>
</evidence>
<dbReference type="InterPro" id="IPR043168">
    <property type="entry name" value="DegV_C"/>
</dbReference>
<dbReference type="PANTHER" id="PTHR33434:SF2">
    <property type="entry name" value="FATTY ACID-BINDING PROTEIN TM_1468"/>
    <property type="match status" value="1"/>
</dbReference>
<dbReference type="Proteomes" id="UP000601223">
    <property type="component" value="Unassembled WGS sequence"/>
</dbReference>
<dbReference type="PROSITE" id="PS51482">
    <property type="entry name" value="DEGV"/>
    <property type="match status" value="1"/>
</dbReference>
<evidence type="ECO:0000313" key="2">
    <source>
        <dbReference type="EMBL" id="GIF85551.1"/>
    </source>
</evidence>
<accession>A0A8J3JIW7</accession>
<dbReference type="Pfam" id="PF02645">
    <property type="entry name" value="DegV"/>
    <property type="match status" value="1"/>
</dbReference>
<evidence type="ECO:0008006" key="4">
    <source>
        <dbReference type="Google" id="ProtNLM"/>
    </source>
</evidence>
<dbReference type="InterPro" id="IPR050270">
    <property type="entry name" value="DegV_domain_contain"/>
</dbReference>
<name>A0A8J3JIW7_9ACTN</name>
<evidence type="ECO:0000256" key="1">
    <source>
        <dbReference type="ARBA" id="ARBA00023121"/>
    </source>
</evidence>
<keyword evidence="3" id="KW-1185">Reference proteome</keyword>
<dbReference type="PANTHER" id="PTHR33434">
    <property type="entry name" value="DEGV DOMAIN-CONTAINING PROTEIN DR_1986-RELATED"/>
    <property type="match status" value="1"/>
</dbReference>
<keyword evidence="1" id="KW-0446">Lipid-binding</keyword>
<dbReference type="EMBL" id="BONF01000048">
    <property type="protein sequence ID" value="GIF85551.1"/>
    <property type="molecule type" value="Genomic_DNA"/>
</dbReference>
<dbReference type="AlphaFoldDB" id="A0A8J3JIW7"/>
<proteinExistence type="predicted"/>
<dbReference type="SUPFAM" id="SSF82549">
    <property type="entry name" value="DAK1/DegV-like"/>
    <property type="match status" value="1"/>
</dbReference>
<comment type="caution">
    <text evidence="2">The sequence shown here is derived from an EMBL/GenBank/DDBJ whole genome shotgun (WGS) entry which is preliminary data.</text>
</comment>
<dbReference type="NCBIfam" id="TIGR00762">
    <property type="entry name" value="DegV"/>
    <property type="match status" value="1"/>
</dbReference>
<dbReference type="InterPro" id="IPR003797">
    <property type="entry name" value="DegV"/>
</dbReference>
<dbReference type="Gene3D" id="3.30.1180.10">
    <property type="match status" value="1"/>
</dbReference>
<organism evidence="2 3">
    <name type="scientific">Catellatospora bangladeshensis</name>
    <dbReference type="NCBI Taxonomy" id="310355"/>
    <lineage>
        <taxon>Bacteria</taxon>
        <taxon>Bacillati</taxon>
        <taxon>Actinomycetota</taxon>
        <taxon>Actinomycetes</taxon>
        <taxon>Micromonosporales</taxon>
        <taxon>Micromonosporaceae</taxon>
        <taxon>Catellatospora</taxon>
    </lineage>
</organism>
<dbReference type="RefSeq" id="WP_203755627.1">
    <property type="nucleotide sequence ID" value="NZ_BONF01000048.1"/>
</dbReference>
<sequence length="292" mass="29496">MSVAVVTDSTAYLPATIADGSLTVVPLHVVLGGVSGREGVEVSPAEVAVALTARRVAVTTSQPTPGEFAQVYEQLFASGVTGIVSVHLAGALSGTIGAATAAAGEAPGPVEVVDSCSAAMGVGFPALAAARAAAQGEDLVGVRGAALATIERTSSFFYVDTLEHLRRGGRINAASALLGTALAVKPLLEVSAGGISMRDKVRTAARALDRLVALALEAAGDGPVEVAVHHLAAAERAEWVEHALRERLGDRLCELYVSEVGAVVAAHVGPGLAGVVVHRLPEAAQSLLDDQL</sequence>
<reference evidence="2 3" key="1">
    <citation type="submission" date="2021-01" db="EMBL/GenBank/DDBJ databases">
        <title>Whole genome shotgun sequence of Catellatospora bangladeshensis NBRC 107357.</title>
        <authorList>
            <person name="Komaki H."/>
            <person name="Tamura T."/>
        </authorList>
    </citation>
    <scope>NUCLEOTIDE SEQUENCE [LARGE SCALE GENOMIC DNA]</scope>
    <source>
        <strain evidence="2 3">NBRC 107357</strain>
    </source>
</reference>
<dbReference type="Gene3D" id="3.40.50.10170">
    <property type="match status" value="1"/>
</dbReference>